<evidence type="ECO:0000313" key="8">
    <source>
        <dbReference type="EMBL" id="KAJ2755770.1"/>
    </source>
</evidence>
<dbReference type="GO" id="GO:0005634">
    <property type="term" value="C:nucleus"/>
    <property type="evidence" value="ECO:0007669"/>
    <property type="project" value="UniProtKB-SubCell"/>
</dbReference>
<keyword evidence="3" id="KW-0498">Mitosis</keyword>
<organism evidence="8 9">
    <name type="scientific">Coemansia pectinata</name>
    <dbReference type="NCBI Taxonomy" id="1052879"/>
    <lineage>
        <taxon>Eukaryota</taxon>
        <taxon>Fungi</taxon>
        <taxon>Fungi incertae sedis</taxon>
        <taxon>Zoopagomycota</taxon>
        <taxon>Kickxellomycotina</taxon>
        <taxon>Kickxellomycetes</taxon>
        <taxon>Kickxellales</taxon>
        <taxon>Kickxellaceae</taxon>
        <taxon>Coemansia</taxon>
    </lineage>
</organism>
<evidence type="ECO:0000256" key="5">
    <source>
        <dbReference type="ARBA" id="ARBA00023306"/>
    </source>
</evidence>
<dbReference type="GO" id="GO:0006281">
    <property type="term" value="P:DNA repair"/>
    <property type="evidence" value="ECO:0007669"/>
    <property type="project" value="TreeGrafter"/>
</dbReference>
<evidence type="ECO:0000256" key="3">
    <source>
        <dbReference type="ARBA" id="ARBA00022776"/>
    </source>
</evidence>
<evidence type="ECO:0000256" key="7">
    <source>
        <dbReference type="SAM" id="MobiDB-lite"/>
    </source>
</evidence>
<keyword evidence="2" id="KW-0132">Cell division</keyword>
<dbReference type="PANTHER" id="PTHR12663">
    <property type="entry name" value="ANDROGEN INDUCED INHIBITOR OF PROLIFERATION AS3 / PDS5-RELATED"/>
    <property type="match status" value="1"/>
</dbReference>
<comment type="caution">
    <text evidence="8">The sequence shown here is derived from an EMBL/GenBank/DDBJ whole genome shotgun (WGS) entry which is preliminary data.</text>
</comment>
<keyword evidence="4" id="KW-0539">Nucleus</keyword>
<evidence type="ECO:0000256" key="2">
    <source>
        <dbReference type="ARBA" id="ARBA00022618"/>
    </source>
</evidence>
<reference evidence="8" key="1">
    <citation type="submission" date="2022-07" db="EMBL/GenBank/DDBJ databases">
        <title>Phylogenomic reconstructions and comparative analyses of Kickxellomycotina fungi.</title>
        <authorList>
            <person name="Reynolds N.K."/>
            <person name="Stajich J.E."/>
            <person name="Barry K."/>
            <person name="Grigoriev I.V."/>
            <person name="Crous P."/>
            <person name="Smith M.E."/>
        </authorList>
    </citation>
    <scope>NUCLEOTIDE SEQUENCE</scope>
    <source>
        <strain evidence="8">BCRC 34297</strain>
    </source>
</reference>
<dbReference type="GO" id="GO:0000785">
    <property type="term" value="C:chromatin"/>
    <property type="evidence" value="ECO:0007669"/>
    <property type="project" value="TreeGrafter"/>
</dbReference>
<dbReference type="GO" id="GO:0051301">
    <property type="term" value="P:cell division"/>
    <property type="evidence" value="ECO:0007669"/>
    <property type="project" value="UniProtKB-KW"/>
</dbReference>
<feature type="region of interest" description="Disordered" evidence="7">
    <location>
        <begin position="1129"/>
        <end position="1202"/>
    </location>
</feature>
<protein>
    <submittedName>
        <fullName evidence="8">Sister chromatid cohesion protein pds5</fullName>
    </submittedName>
</protein>
<feature type="coiled-coil region" evidence="6">
    <location>
        <begin position="28"/>
        <end position="55"/>
    </location>
</feature>
<dbReference type="SUPFAM" id="SSF48371">
    <property type="entry name" value="ARM repeat"/>
    <property type="match status" value="1"/>
</dbReference>
<accession>A0A9W8H4E7</accession>
<dbReference type="CDD" id="cd19953">
    <property type="entry name" value="PDS5"/>
    <property type="match status" value="1"/>
</dbReference>
<keyword evidence="9" id="KW-1185">Reference proteome</keyword>
<dbReference type="AlphaFoldDB" id="A0A9W8H4E7"/>
<keyword evidence="5" id="KW-0131">Cell cycle</keyword>
<sequence>MTEDGGPQRLSFEPKLFANVAQKKAIPIAELYKQLKKLSKELNGLEQETVDTQSLDSVTRQLLAPSLLRHKESGVVAYVACCIADILRLYAPEAPYSDDEIKAVFNVFIDQLQMLGDSNSQFFPLREYLLTSLATVRTPALVAMLPDSEEIISRFFTALFGVVSPSQPHNIQMQILDILQQLLEEPKTVPQDVIDVILLQFTKRRQQDNPATHQLASDLANATTDILQKYIYQYFNDVIVSAAQQRVGQRQLEADGQQQRARGGAAAGNDSLDDLKSAHYLILELNKSAPGTLLNVVPQLEEELGVDDVDIRTLATGVLGEMFAEKGFTLAKRYESTWKTWKGRRADTSAVVRIQWIEHAISLYQHQPQLSRELNEYIVEKLCDIDDKVRQVACHSLGLLEMSAPVQAAIGENVVRALGDRCKDRKPAVRSEAIIALATIYSQVFEELEQGAAAAQAKWGSIPSTIFMLRYINDPDIDSKVESILTGAILNFAKIKDDRSRCQRLLVVFDSLTAKARSGFFSYMRRQQDIIRLTDVFLALCEKQGDSPSADNGGGAVDQQLRMLAVKIAACFPDKAKVESSLSQLANLHDAEVYKGLRETMDPKNDIKAVRKYQKSSLKRLSGLAPSLLDTTAPLWKCVGLTTINRALVPFLIEHVSGGGRFVAAAEVLISYITSVFPEMLRSSSAELFDVTALQVADMTATEERLVLMVRFAKAIPKSVPRSTELENQLAAFVRTGNLKQAKYAAYLITQMDGAQSLCAALTGDVVDNLDNRHLERRAPSFAALSRFAQYAPNAFSTYSDRVSQFLVQSVLMAGPVDDRSDETEDWVSREALGEAGVTKVYATKILTNWLLGLERQALTRDGVQLVLGTLRQLVRNGGAMQEGGSVHERQHLLLTAAGCMLKLAAAGPHFEKALNTVDVLSLGLVVQNPCYEVRSTFLLNKLLPALVAQRIHVRFIPAVFLVAYEPEPAVRENVRHAVEQRLALMRPTPGSPSVVEDCICRLLYVLANHPDWDDAQPLPTLELFAPYIEFYINCVCLAQNVSLLFCYAGEIKAYRSKGDPVVSHRLYILSELAQYLLREKSLAANWPVNVYPGRLTLPADIFEPLPEADKAAMPRAPFLDPEFVTRRAKTPAAGKRSRAKPVGVGKIGKRRQKPVAASKRKGKAPANDHSDEDEDMEVVDDDDEVAEDVEMSSVAETSDED</sequence>
<dbReference type="InterPro" id="IPR016024">
    <property type="entry name" value="ARM-type_fold"/>
</dbReference>
<dbReference type="Gene3D" id="1.25.10.10">
    <property type="entry name" value="Leucine-rich Repeat Variant"/>
    <property type="match status" value="1"/>
</dbReference>
<feature type="compositionally biased region" description="Low complexity" evidence="7">
    <location>
        <begin position="1192"/>
        <end position="1202"/>
    </location>
</feature>
<dbReference type="InterPro" id="IPR011989">
    <property type="entry name" value="ARM-like"/>
</dbReference>
<dbReference type="PANTHER" id="PTHR12663:SF0">
    <property type="entry name" value="PRECOCIOUS DISSOCIATION OF SISTERS 5, ISOFORM A"/>
    <property type="match status" value="1"/>
</dbReference>
<evidence type="ECO:0000256" key="6">
    <source>
        <dbReference type="SAM" id="Coils"/>
    </source>
</evidence>
<evidence type="ECO:0000256" key="4">
    <source>
        <dbReference type="ARBA" id="ARBA00023242"/>
    </source>
</evidence>
<dbReference type="Pfam" id="PF20168">
    <property type="entry name" value="PDS5"/>
    <property type="match status" value="1"/>
</dbReference>
<name>A0A9W8H4E7_9FUNG</name>
<gene>
    <name evidence="8" type="primary">PDS5</name>
    <name evidence="8" type="ORF">GGI19_001391</name>
</gene>
<dbReference type="InterPro" id="IPR039776">
    <property type="entry name" value="Pds5"/>
</dbReference>
<dbReference type="Proteomes" id="UP001140011">
    <property type="component" value="Unassembled WGS sequence"/>
</dbReference>
<dbReference type="GO" id="GO:0007064">
    <property type="term" value="P:mitotic sister chromatid cohesion"/>
    <property type="evidence" value="ECO:0007669"/>
    <property type="project" value="InterPro"/>
</dbReference>
<keyword evidence="6" id="KW-0175">Coiled coil</keyword>
<feature type="compositionally biased region" description="Acidic residues" evidence="7">
    <location>
        <begin position="1171"/>
        <end position="1191"/>
    </location>
</feature>
<proteinExistence type="predicted"/>
<evidence type="ECO:0000256" key="1">
    <source>
        <dbReference type="ARBA" id="ARBA00004123"/>
    </source>
</evidence>
<feature type="compositionally biased region" description="Basic residues" evidence="7">
    <location>
        <begin position="1148"/>
        <end position="1164"/>
    </location>
</feature>
<comment type="subcellular location">
    <subcellularLocation>
        <location evidence="1">Nucleus</location>
    </subcellularLocation>
</comment>
<dbReference type="EMBL" id="JANBUH010000049">
    <property type="protein sequence ID" value="KAJ2755770.1"/>
    <property type="molecule type" value="Genomic_DNA"/>
</dbReference>
<dbReference type="OrthoDB" id="200660at2759"/>
<evidence type="ECO:0000313" key="9">
    <source>
        <dbReference type="Proteomes" id="UP001140011"/>
    </source>
</evidence>